<dbReference type="GO" id="GO:0035598">
    <property type="term" value="F:tRNA (N(6)-L-threonylcarbamoyladenosine(37)-C(2))-methylthiotransferase activity"/>
    <property type="evidence" value="ECO:0007669"/>
    <property type="project" value="TreeGrafter"/>
</dbReference>
<feature type="compositionally biased region" description="Low complexity" evidence="8">
    <location>
        <begin position="7"/>
        <end position="21"/>
    </location>
</feature>
<evidence type="ECO:0000313" key="13">
    <source>
        <dbReference type="Proteomes" id="UP000268535"/>
    </source>
</evidence>
<dbReference type="InterPro" id="IPR023404">
    <property type="entry name" value="rSAM_horseshoe"/>
</dbReference>
<keyword evidence="2" id="KW-0004">4Fe-4S</keyword>
<dbReference type="AlphaFoldDB" id="A0A4V1ITR2"/>
<comment type="cofactor">
    <cofactor evidence="1">
        <name>[4Fe-4S] cluster</name>
        <dbReference type="ChEBI" id="CHEBI:49883"/>
    </cofactor>
</comment>
<dbReference type="EMBL" id="ML014353">
    <property type="protein sequence ID" value="RKO98853.1"/>
    <property type="molecule type" value="Genomic_DNA"/>
</dbReference>
<dbReference type="STRING" id="1555241.A0A4V1ITR2"/>
<dbReference type="GO" id="GO:0046872">
    <property type="term" value="F:metal ion binding"/>
    <property type="evidence" value="ECO:0007669"/>
    <property type="project" value="UniProtKB-KW"/>
</dbReference>
<dbReference type="GO" id="GO:0005783">
    <property type="term" value="C:endoplasmic reticulum"/>
    <property type="evidence" value="ECO:0007669"/>
    <property type="project" value="TreeGrafter"/>
</dbReference>
<evidence type="ECO:0000259" key="9">
    <source>
        <dbReference type="PROSITE" id="PS51449"/>
    </source>
</evidence>
<keyword evidence="6" id="KW-0408">Iron</keyword>
<organism evidence="11 13">
    <name type="scientific">Caulochytrium protostelioides</name>
    <dbReference type="NCBI Taxonomy" id="1555241"/>
    <lineage>
        <taxon>Eukaryota</taxon>
        <taxon>Fungi</taxon>
        <taxon>Fungi incertae sedis</taxon>
        <taxon>Chytridiomycota</taxon>
        <taxon>Chytridiomycota incertae sedis</taxon>
        <taxon>Chytridiomycetes</taxon>
        <taxon>Caulochytriales</taxon>
        <taxon>Caulochytriaceae</taxon>
        <taxon>Caulochytrium</taxon>
    </lineage>
</organism>
<dbReference type="InterPro" id="IPR058240">
    <property type="entry name" value="rSAM_sf"/>
</dbReference>
<dbReference type="InterPro" id="IPR006638">
    <property type="entry name" value="Elp3/MiaA/NifB-like_rSAM"/>
</dbReference>
<evidence type="ECO:0000256" key="5">
    <source>
        <dbReference type="ARBA" id="ARBA00022723"/>
    </source>
</evidence>
<name>A0A4V1ITR2_9FUNG</name>
<dbReference type="Proteomes" id="UP000268535">
    <property type="component" value="Unassembled WGS sequence"/>
</dbReference>
<dbReference type="PANTHER" id="PTHR11918:SF45">
    <property type="entry name" value="THREONYLCARBAMOYLADENOSINE TRNA METHYLTHIOTRANSFERASE"/>
    <property type="match status" value="1"/>
</dbReference>
<dbReference type="SFLD" id="SFLDS00029">
    <property type="entry name" value="Radical_SAM"/>
    <property type="match status" value="1"/>
</dbReference>
<dbReference type="InterPro" id="IPR007197">
    <property type="entry name" value="rSAM"/>
</dbReference>
<dbReference type="Gene3D" id="3.40.50.12160">
    <property type="entry name" value="Methylthiotransferase, N-terminal domain"/>
    <property type="match status" value="1"/>
</dbReference>
<evidence type="ECO:0000313" key="11">
    <source>
        <dbReference type="EMBL" id="RKO97947.1"/>
    </source>
</evidence>
<gene>
    <name evidence="11" type="ORF">CAUPRSCDRAFT_5710</name>
    <name evidence="12" type="ORF">CXG81DRAFT_15355</name>
</gene>
<dbReference type="GO" id="GO:0051539">
    <property type="term" value="F:4 iron, 4 sulfur cluster binding"/>
    <property type="evidence" value="ECO:0007669"/>
    <property type="project" value="UniProtKB-KW"/>
</dbReference>
<keyword evidence="7" id="KW-0411">Iron-sulfur</keyword>
<dbReference type="Pfam" id="PF00919">
    <property type="entry name" value="UPF0004"/>
    <property type="match status" value="1"/>
</dbReference>
<keyword evidence="5" id="KW-0479">Metal-binding</keyword>
<evidence type="ECO:0000313" key="14">
    <source>
        <dbReference type="Proteomes" id="UP000274922"/>
    </source>
</evidence>
<sequence length="486" mass="53021">MDSSDSTGPPAGTANASAAAAKQLPPSTDHFLPGQASIYVKTWGCGHNHSDGEYMAGLLAAEGYRVLTASESRDGADVWLLNSCTVKNPSETTFGNEVSRGQALGKKVVVAGCVPQAAPRQGVWANLSVVGVQQLDRVVEIVEETLKGRVARYLGDQRLVDPVSGRKRKAGGTALSLPKVRQNNYIEIVPINTGCLNTCSYCKTKQARGDLGSYTPDEIVRRVNDVLDEGVREIWITSEDTGAYGRDLPLDPTTETQPSIVTLMDAITNAMDAHPTNRDAMLRLGMTNPPYILEHLAGMARIMRHARVYAFLHVPVQSGSDAVLARMKRQYTCAEFKQVVTVLREQGACVVSPQADEAVHDTNAAGNGTRRFADPTVTIATDVICGFPGETDEDHQASLQLLEQFRFPVLNISQFYKRPGTLAARMKPIVPSQVIKARSRDMTRLFYEYEPHGYLVGTVQRVLVTQTSTDGQYLVAHTKNYTQVLI</sequence>
<dbReference type="PROSITE" id="PS51449">
    <property type="entry name" value="MTTASE_N"/>
    <property type="match status" value="1"/>
</dbReference>
<feature type="domain" description="MTTase N-terminal" evidence="9">
    <location>
        <begin position="36"/>
        <end position="147"/>
    </location>
</feature>
<dbReference type="InterPro" id="IPR020612">
    <property type="entry name" value="Methylthiotransferase_CS"/>
</dbReference>
<evidence type="ECO:0000256" key="1">
    <source>
        <dbReference type="ARBA" id="ARBA00001966"/>
    </source>
</evidence>
<reference evidence="12" key="2">
    <citation type="submission" date="2018-04" db="EMBL/GenBank/DDBJ databases">
        <title>Leveraging single-cell genomics to expand the Fungal Tree of Life.</title>
        <authorList>
            <consortium name="DOE Joint Genome Institute"/>
            <person name="Ahrendt S.R."/>
            <person name="Quandt C.A."/>
            <person name="Ciobanu D."/>
            <person name="Clum A."/>
            <person name="Salamov A."/>
            <person name="Andreopoulos B."/>
            <person name="Cheng J.-F."/>
            <person name="Woyke T."/>
            <person name="Pelin A."/>
            <person name="Henrissat B."/>
            <person name="Benny G.L."/>
            <person name="Smith M.E."/>
            <person name="James T.Y."/>
            <person name="Grigoriev I.V."/>
        </authorList>
    </citation>
    <scope>NUCLEOTIDE SEQUENCE</scope>
    <source>
        <strain evidence="12">ATCC 52028</strain>
    </source>
</reference>
<feature type="region of interest" description="Disordered" evidence="8">
    <location>
        <begin position="1"/>
        <end position="27"/>
    </location>
</feature>
<evidence type="ECO:0000313" key="12">
    <source>
        <dbReference type="EMBL" id="RKO98853.1"/>
    </source>
</evidence>
<dbReference type="PANTHER" id="PTHR11918">
    <property type="entry name" value="RADICAL SAM PROTEINS"/>
    <property type="match status" value="1"/>
</dbReference>
<keyword evidence="14" id="KW-1185">Reference proteome</keyword>
<dbReference type="OrthoDB" id="190098at2759"/>
<dbReference type="FunFam" id="3.40.50.12160:FF:000009">
    <property type="entry name" value="threonylcarbamoyladenosine tRNA methylthiotransferase"/>
    <property type="match status" value="1"/>
</dbReference>
<dbReference type="PROSITE" id="PS51918">
    <property type="entry name" value="RADICAL_SAM"/>
    <property type="match status" value="1"/>
</dbReference>
<dbReference type="Gene3D" id="3.80.30.20">
    <property type="entry name" value="tm_1862 like domain"/>
    <property type="match status" value="1"/>
</dbReference>
<keyword evidence="4" id="KW-0949">S-adenosyl-L-methionine</keyword>
<evidence type="ECO:0000256" key="4">
    <source>
        <dbReference type="ARBA" id="ARBA00022691"/>
    </source>
</evidence>
<dbReference type="PROSITE" id="PS01278">
    <property type="entry name" value="MTTASE_RADICAL"/>
    <property type="match status" value="1"/>
</dbReference>
<dbReference type="InterPro" id="IPR013848">
    <property type="entry name" value="Methylthiotransferase_N"/>
</dbReference>
<dbReference type="InterPro" id="IPR038135">
    <property type="entry name" value="Methylthiotransferase_N_sf"/>
</dbReference>
<dbReference type="EMBL" id="ML009138">
    <property type="protein sequence ID" value="RKO97947.1"/>
    <property type="molecule type" value="Genomic_DNA"/>
</dbReference>
<dbReference type="SFLD" id="SFLDG01082">
    <property type="entry name" value="B12-binding_domain_containing"/>
    <property type="match status" value="1"/>
</dbReference>
<evidence type="ECO:0000256" key="3">
    <source>
        <dbReference type="ARBA" id="ARBA00022679"/>
    </source>
</evidence>
<protein>
    <submittedName>
        <fullName evidence="11">Uncharacterized protein</fullName>
    </submittedName>
</protein>
<reference evidence="11" key="3">
    <citation type="submission" date="2018-08" db="EMBL/GenBank/DDBJ databases">
        <title>Leveraging single-cell genomics to expand the Fungal Tree of Life.</title>
        <authorList>
            <consortium name="DOE Joint Genome Institute"/>
            <person name="Ahrendt S.R."/>
            <person name="Quandt C.A."/>
            <person name="Ciobanu D."/>
            <person name="Clum A."/>
            <person name="Salamov A."/>
            <person name="Andreopoulos B."/>
            <person name="Cheng J.-F."/>
            <person name="Woyke T."/>
            <person name="Pelin A."/>
            <person name="Henrissat B."/>
            <person name="Reynolds N."/>
            <person name="Benny G.L."/>
            <person name="Smith M.E."/>
            <person name="James T.Y."/>
            <person name="Grigoriev I.V."/>
        </authorList>
    </citation>
    <scope>NUCLEOTIDE SEQUENCE</scope>
    <source>
        <strain evidence="11">ATCC 52028</strain>
    </source>
</reference>
<dbReference type="Proteomes" id="UP000274922">
    <property type="component" value="Unassembled WGS sequence"/>
</dbReference>
<evidence type="ECO:0000259" key="10">
    <source>
        <dbReference type="PROSITE" id="PS51918"/>
    </source>
</evidence>
<dbReference type="SUPFAM" id="SSF102114">
    <property type="entry name" value="Radical SAM enzymes"/>
    <property type="match status" value="2"/>
</dbReference>
<evidence type="ECO:0000256" key="8">
    <source>
        <dbReference type="SAM" id="MobiDB-lite"/>
    </source>
</evidence>
<feature type="non-terminal residue" evidence="11">
    <location>
        <position position="486"/>
    </location>
</feature>
<evidence type="ECO:0000256" key="6">
    <source>
        <dbReference type="ARBA" id="ARBA00023004"/>
    </source>
</evidence>
<evidence type="ECO:0000256" key="2">
    <source>
        <dbReference type="ARBA" id="ARBA00022485"/>
    </source>
</evidence>
<dbReference type="Pfam" id="PF04055">
    <property type="entry name" value="Radical_SAM"/>
    <property type="match status" value="1"/>
</dbReference>
<accession>A0A4V1ITR2</accession>
<keyword evidence="3" id="KW-0808">Transferase</keyword>
<reference evidence="13 14" key="1">
    <citation type="journal article" date="2018" name="Nat. Microbiol.">
        <title>Leveraging single-cell genomics to expand the fungal tree of life.</title>
        <authorList>
            <person name="Ahrendt S.R."/>
            <person name="Quandt C.A."/>
            <person name="Ciobanu D."/>
            <person name="Clum A."/>
            <person name="Salamov A."/>
            <person name="Andreopoulos B."/>
            <person name="Cheng J.F."/>
            <person name="Woyke T."/>
            <person name="Pelin A."/>
            <person name="Henrissat B."/>
            <person name="Reynolds N.K."/>
            <person name="Benny G.L."/>
            <person name="Smith M.E."/>
            <person name="James T.Y."/>
            <person name="Grigoriev I.V."/>
        </authorList>
    </citation>
    <scope>NUCLEOTIDE SEQUENCE [LARGE SCALE GENOMIC DNA]</scope>
    <source>
        <strain evidence="13 14">ATCC 52028</strain>
    </source>
</reference>
<dbReference type="SMART" id="SM00729">
    <property type="entry name" value="Elp3"/>
    <property type="match status" value="1"/>
</dbReference>
<proteinExistence type="predicted"/>
<feature type="domain" description="Radical SAM core" evidence="10">
    <location>
        <begin position="178"/>
        <end position="452"/>
    </location>
</feature>
<evidence type="ECO:0000256" key="7">
    <source>
        <dbReference type="ARBA" id="ARBA00023014"/>
    </source>
</evidence>